<dbReference type="HAMAP" id="MF_00388">
    <property type="entry name" value="LpxC"/>
    <property type="match status" value="1"/>
</dbReference>
<evidence type="ECO:0000256" key="16">
    <source>
        <dbReference type="ARBA" id="ARBA00061355"/>
    </source>
</evidence>
<keyword evidence="12" id="KW-0456">Lyase</keyword>
<keyword evidence="6 17" id="KW-0444">Lipid biosynthesis</keyword>
<comment type="function">
    <text evidence="2 17">Catalyzes the hydrolysis of UDP-3-O-myristoyl-N-acetylglucosamine to form UDP-3-O-myristoylglucosamine and acetate, the committed step in lipid A biosynthesis.</text>
</comment>
<dbReference type="GO" id="GO:0016020">
    <property type="term" value="C:membrane"/>
    <property type="evidence" value="ECO:0007669"/>
    <property type="project" value="GOC"/>
</dbReference>
<sequence length="465" mass="51413">MFYKQHTLSKSVSVTGVGLHTGKNATMTFLPAPAGTGIVFKRIDLEGLPTIQADVDNVVDTSRGTTIEQSGARIYTVEHTLAALVGLQIDNVVIEIDGPEPPILDGSSIQFINILKEAGLAEQDAVRNFYYIPENITYTDSARGVELIAKPAYNYELQVTVDYNSEVLGIQKAELSKIEQFETEIASCRTFCFLHELEMLYKGGLIKGGDLSNAIVIVDKEMPENELNQLAQLLGKTSVKVDVQKGILNNVELHFNNEPARHKLLDLVGDLALAGRPLIGHIHALRPGHAANVELAKRIKASFKKNKDKQGMVYAADLPAIKEATQIEAMLPHRIPFLLIDKILYLDETSVVALKNVSMNEWYFQGHFPSNPVMPGVLQVEGLAQAGGIFALSTTEEPSNYWTYFLRIDECRFHQKVVPGDTILYHCILTTPIRRGIVKMDGRAYVNGKLVCEAKLTASITRKDK</sequence>
<evidence type="ECO:0000256" key="1">
    <source>
        <dbReference type="ARBA" id="ARBA00001947"/>
    </source>
</evidence>
<keyword evidence="5" id="KW-0963">Cytoplasm</keyword>
<evidence type="ECO:0000256" key="11">
    <source>
        <dbReference type="ARBA" id="ARBA00023098"/>
    </source>
</evidence>
<evidence type="ECO:0000256" key="15">
    <source>
        <dbReference type="ARBA" id="ARBA00061221"/>
    </source>
</evidence>
<dbReference type="NCBIfam" id="TIGR00325">
    <property type="entry name" value="lpxC"/>
    <property type="match status" value="1"/>
</dbReference>
<evidence type="ECO:0000256" key="10">
    <source>
        <dbReference type="ARBA" id="ARBA00022833"/>
    </source>
</evidence>
<evidence type="ECO:0000256" key="14">
    <source>
        <dbReference type="ARBA" id="ARBA00025049"/>
    </source>
</evidence>
<dbReference type="AlphaFoldDB" id="A0A2N3IG08"/>
<dbReference type="EC" id="3.5.1.108" evidence="17 18"/>
<dbReference type="InterPro" id="IPR004463">
    <property type="entry name" value="UDP-acyl_GlcNac_deAcase"/>
</dbReference>
<keyword evidence="9 17" id="KW-0378">Hydrolase</keyword>
<dbReference type="RefSeq" id="WP_101358678.1">
    <property type="nucleotide sequence ID" value="NZ_NKXO01000020.1"/>
</dbReference>
<feature type="binding site" evidence="17">
    <location>
        <position position="266"/>
    </location>
    <ligand>
        <name>Zn(2+)</name>
        <dbReference type="ChEBI" id="CHEBI:29105"/>
    </ligand>
</feature>
<proteinExistence type="inferred from homology"/>
<dbReference type="Gene3D" id="3.10.129.10">
    <property type="entry name" value="Hotdog Thioesterase"/>
    <property type="match status" value="1"/>
</dbReference>
<dbReference type="PANTHER" id="PTHR33694:SF1">
    <property type="entry name" value="UDP-3-O-ACYL-N-ACETYLGLUCOSAMINE DEACETYLASE 1, MITOCHONDRIAL-RELATED"/>
    <property type="match status" value="1"/>
</dbReference>
<feature type="binding site" evidence="17">
    <location>
        <position position="262"/>
    </location>
    <ligand>
        <name>Zn(2+)</name>
        <dbReference type="ChEBI" id="CHEBI:29105"/>
    </ligand>
</feature>
<dbReference type="FunFam" id="3.10.129.10:FF:000001">
    <property type="entry name" value="3-hydroxyacyl-[acyl-carrier-protein] dehydratase FabZ"/>
    <property type="match status" value="1"/>
</dbReference>
<dbReference type="EMBL" id="NKXO01000020">
    <property type="protein sequence ID" value="PKQ69254.1"/>
    <property type="molecule type" value="Genomic_DNA"/>
</dbReference>
<dbReference type="SUPFAM" id="SSF54211">
    <property type="entry name" value="Ribosomal protein S5 domain 2-like"/>
    <property type="match status" value="2"/>
</dbReference>
<evidence type="ECO:0000256" key="9">
    <source>
        <dbReference type="ARBA" id="ARBA00022801"/>
    </source>
</evidence>
<keyword evidence="8 17" id="KW-0479">Metal-binding</keyword>
<comment type="catalytic activity">
    <reaction evidence="13 17">
        <text>a UDP-3-O-[(3R)-3-hydroxyacyl]-N-acetyl-alpha-D-glucosamine + H2O = a UDP-3-O-[(3R)-3-hydroxyacyl]-alpha-D-glucosamine + acetate</text>
        <dbReference type="Rhea" id="RHEA:67816"/>
        <dbReference type="ChEBI" id="CHEBI:15377"/>
        <dbReference type="ChEBI" id="CHEBI:30089"/>
        <dbReference type="ChEBI" id="CHEBI:137740"/>
        <dbReference type="ChEBI" id="CHEBI:173225"/>
        <dbReference type="EC" id="3.5.1.108"/>
    </reaction>
</comment>
<dbReference type="InterPro" id="IPR013114">
    <property type="entry name" value="FabA_FabZ"/>
</dbReference>
<evidence type="ECO:0000256" key="3">
    <source>
        <dbReference type="ARBA" id="ARBA00004496"/>
    </source>
</evidence>
<accession>A0A2N3IG08</accession>
<evidence type="ECO:0000256" key="2">
    <source>
        <dbReference type="ARBA" id="ARBA00002923"/>
    </source>
</evidence>
<dbReference type="GO" id="GO:0005737">
    <property type="term" value="C:cytoplasm"/>
    <property type="evidence" value="ECO:0007669"/>
    <property type="project" value="UniProtKB-SubCell"/>
</dbReference>
<evidence type="ECO:0000256" key="13">
    <source>
        <dbReference type="ARBA" id="ARBA00024535"/>
    </source>
</evidence>
<keyword evidence="20" id="KW-1185">Reference proteome</keyword>
<dbReference type="Pfam" id="PF03331">
    <property type="entry name" value="LpxC"/>
    <property type="match status" value="2"/>
</dbReference>
<evidence type="ECO:0000256" key="7">
    <source>
        <dbReference type="ARBA" id="ARBA00022556"/>
    </source>
</evidence>
<keyword evidence="7 17" id="KW-0441">Lipid A biosynthesis</keyword>
<evidence type="ECO:0000256" key="17">
    <source>
        <dbReference type="HAMAP-Rule" id="MF_00388"/>
    </source>
</evidence>
<evidence type="ECO:0000313" key="19">
    <source>
        <dbReference type="EMBL" id="PKQ69254.1"/>
    </source>
</evidence>
<dbReference type="GO" id="GO:0009245">
    <property type="term" value="P:lipid A biosynthetic process"/>
    <property type="evidence" value="ECO:0007669"/>
    <property type="project" value="UniProtKB-UniRule"/>
</dbReference>
<comment type="caution">
    <text evidence="19">The sequence shown here is derived from an EMBL/GenBank/DDBJ whole genome shotgun (WGS) entry which is preliminary data.</text>
</comment>
<dbReference type="NCBIfam" id="NF000582">
    <property type="entry name" value="PRK00006.1"/>
    <property type="match status" value="1"/>
</dbReference>
<dbReference type="Proteomes" id="UP000233387">
    <property type="component" value="Unassembled WGS sequence"/>
</dbReference>
<evidence type="ECO:0000256" key="8">
    <source>
        <dbReference type="ARBA" id="ARBA00022723"/>
    </source>
</evidence>
<dbReference type="CDD" id="cd01288">
    <property type="entry name" value="FabZ"/>
    <property type="match status" value="1"/>
</dbReference>
<evidence type="ECO:0000256" key="18">
    <source>
        <dbReference type="NCBIfam" id="TIGR00325"/>
    </source>
</evidence>
<dbReference type="InterPro" id="IPR015870">
    <property type="entry name" value="UDP-acyl_N-AcGlcN_deAcase_N"/>
</dbReference>
<evidence type="ECO:0000256" key="6">
    <source>
        <dbReference type="ARBA" id="ARBA00022516"/>
    </source>
</evidence>
<evidence type="ECO:0000256" key="5">
    <source>
        <dbReference type="ARBA" id="ARBA00022490"/>
    </source>
</evidence>
<dbReference type="SUPFAM" id="SSF54637">
    <property type="entry name" value="Thioesterase/thiol ester dehydrase-isomerase"/>
    <property type="match status" value="1"/>
</dbReference>
<keyword evidence="11 17" id="KW-0443">Lipid metabolism</keyword>
<dbReference type="PANTHER" id="PTHR33694">
    <property type="entry name" value="UDP-3-O-ACYL-N-ACETYLGLUCOSAMINE DEACETYLASE 1, MITOCHONDRIAL-RELATED"/>
    <property type="match status" value="1"/>
</dbReference>
<comment type="similarity">
    <text evidence="16">In the C-terminal section; belongs to the thioester dehydratase family.</text>
</comment>
<comment type="pathway">
    <text evidence="4 17">Glycolipid biosynthesis; lipid IV(A) biosynthesis; lipid IV(A) from (3R)-3-hydroxytetradecanoyl-[acyl-carrier-protein] and UDP-N-acetyl-alpha-D-glucosamine: step 2/6.</text>
</comment>
<name>A0A2N3IG08_9BACT</name>
<dbReference type="InterPro" id="IPR011334">
    <property type="entry name" value="UDP-acyl_GlcNac_deAcase_C"/>
</dbReference>
<comment type="similarity">
    <text evidence="15">In the N-terminal section; belongs to the LpxC family.</text>
</comment>
<organism evidence="19 20">
    <name type="scientific">Raineya orbicola</name>
    <dbReference type="NCBI Taxonomy" id="2016530"/>
    <lineage>
        <taxon>Bacteria</taxon>
        <taxon>Pseudomonadati</taxon>
        <taxon>Bacteroidota</taxon>
        <taxon>Cytophagia</taxon>
        <taxon>Cytophagales</taxon>
        <taxon>Raineyaceae</taxon>
        <taxon>Raineya</taxon>
    </lineage>
</organism>
<dbReference type="OrthoDB" id="9772788at2"/>
<comment type="subcellular location">
    <subcellularLocation>
        <location evidence="3">Cytoplasm</location>
    </subcellularLocation>
</comment>
<evidence type="ECO:0000256" key="4">
    <source>
        <dbReference type="ARBA" id="ARBA00005002"/>
    </source>
</evidence>
<dbReference type="NCBIfam" id="NF009667">
    <property type="entry name" value="PRK13188.1"/>
    <property type="match status" value="1"/>
</dbReference>
<evidence type="ECO:0000313" key="20">
    <source>
        <dbReference type="Proteomes" id="UP000233387"/>
    </source>
</evidence>
<keyword evidence="10 17" id="KW-0862">Zinc</keyword>
<comment type="function">
    <text evidence="14">Involved in unsaturated fatty acids biosynthesis. Catalyzes the dehydration of short chain beta-hydroxyacyl-ACPs and long chain saturated and unsaturated beta-hydroxyacyl-ACPs.</text>
</comment>
<dbReference type="Gene3D" id="3.30.230.20">
    <property type="entry name" value="lpxc deacetylase, domain 1"/>
    <property type="match status" value="1"/>
</dbReference>
<evidence type="ECO:0000256" key="12">
    <source>
        <dbReference type="ARBA" id="ARBA00023239"/>
    </source>
</evidence>
<dbReference type="GO" id="GO:0103117">
    <property type="term" value="F:UDP-3-O-acyl-N-acetylglucosamine deacetylase activity"/>
    <property type="evidence" value="ECO:0007669"/>
    <property type="project" value="UniProtKB-UniRule"/>
</dbReference>
<dbReference type="GO" id="GO:0046872">
    <property type="term" value="F:metal ion binding"/>
    <property type="evidence" value="ECO:0007669"/>
    <property type="project" value="UniProtKB-KW"/>
</dbReference>
<feature type="binding site" evidence="17">
    <location>
        <position position="79"/>
    </location>
    <ligand>
        <name>Zn(2+)</name>
        <dbReference type="ChEBI" id="CHEBI:29105"/>
    </ligand>
</feature>
<comment type="cofactor">
    <cofactor evidence="1 17">
        <name>Zn(2+)</name>
        <dbReference type="ChEBI" id="CHEBI:29105"/>
    </cofactor>
</comment>
<protein>
    <recommendedName>
        <fullName evidence="17 18">UDP-3-O-acyl-N-acetylglucosamine deacetylase</fullName>
        <shortName evidence="17">UDP-3-O-acyl-GlcNAc deacetylase</shortName>
        <ecNumber evidence="17 18">3.5.1.108</ecNumber>
    </recommendedName>
    <alternativeName>
        <fullName evidence="17">UDP-3-O-[R-3-hydroxymyristoyl]-N-acetylglucosamine deacetylase</fullName>
    </alternativeName>
</protein>
<dbReference type="GO" id="GO:0016829">
    <property type="term" value="F:lyase activity"/>
    <property type="evidence" value="ECO:0007669"/>
    <property type="project" value="UniProtKB-KW"/>
</dbReference>
<dbReference type="InterPro" id="IPR029069">
    <property type="entry name" value="HotDog_dom_sf"/>
</dbReference>
<dbReference type="Pfam" id="PF07977">
    <property type="entry name" value="FabA"/>
    <property type="match status" value="1"/>
</dbReference>
<dbReference type="InterPro" id="IPR020568">
    <property type="entry name" value="Ribosomal_Su5_D2-typ_SF"/>
</dbReference>
<comment type="similarity">
    <text evidence="17">Belongs to the LpxC family.</text>
</comment>
<dbReference type="Gene3D" id="3.30.1700.10">
    <property type="entry name" value="lpxc deacetylase, domain 2"/>
    <property type="match status" value="1"/>
</dbReference>
<feature type="active site" description="Proton donor" evidence="17">
    <location>
        <position position="289"/>
    </location>
</feature>
<reference evidence="19 20" key="1">
    <citation type="submission" date="2017-06" db="EMBL/GenBank/DDBJ databases">
        <title>Raineya orbicola gen. nov., sp. nov. a slightly thermophilic bacterium of the phylum Bacteroidetes and the description of Raineyaceae fam. nov.</title>
        <authorList>
            <person name="Albuquerque L."/>
            <person name="Polonia A.R.M."/>
            <person name="Barroso C."/>
            <person name="Froufe H.J.C."/>
            <person name="Lage O."/>
            <person name="Lobo-Da-Cunha A."/>
            <person name="Egas C."/>
            <person name="Da Costa M.S."/>
        </authorList>
    </citation>
    <scope>NUCLEOTIDE SEQUENCE [LARGE SCALE GENOMIC DNA]</scope>
    <source>
        <strain evidence="19 20">SPSPC-11</strain>
    </source>
</reference>
<dbReference type="UniPathway" id="UPA00359">
    <property type="reaction ID" value="UER00478"/>
</dbReference>
<gene>
    <name evidence="17" type="primary">lpxC</name>
    <name evidence="19" type="ORF">Rain11_1407</name>
</gene>